<dbReference type="PANTHER" id="PTHR30477">
    <property type="entry name" value="ABC-TRANSPORTER METAL-BINDING PROTEIN"/>
    <property type="match status" value="1"/>
</dbReference>
<evidence type="ECO:0000256" key="7">
    <source>
        <dbReference type="SAM" id="Phobius"/>
    </source>
</evidence>
<dbReference type="RefSeq" id="WP_307408726.1">
    <property type="nucleotide sequence ID" value="NZ_JAUSUR010000004.1"/>
</dbReference>
<evidence type="ECO:0000313" key="9">
    <source>
        <dbReference type="Proteomes" id="UP001230220"/>
    </source>
</evidence>
<evidence type="ECO:0000313" key="8">
    <source>
        <dbReference type="EMBL" id="MDQ0361737.1"/>
    </source>
</evidence>
<protein>
    <submittedName>
        <fullName evidence="8">Zinc transport system permease protein</fullName>
    </submittedName>
</protein>
<keyword evidence="3 6" id="KW-0812">Transmembrane</keyword>
<organism evidence="8 9">
    <name type="scientific">Breznakia pachnodae</name>
    <dbReference type="NCBI Taxonomy" id="265178"/>
    <lineage>
        <taxon>Bacteria</taxon>
        <taxon>Bacillati</taxon>
        <taxon>Bacillota</taxon>
        <taxon>Erysipelotrichia</taxon>
        <taxon>Erysipelotrichales</taxon>
        <taxon>Erysipelotrichaceae</taxon>
        <taxon>Breznakia</taxon>
    </lineage>
</organism>
<dbReference type="Gene3D" id="1.10.3470.10">
    <property type="entry name" value="ABC transporter involved in vitamin B12 uptake, BtuC"/>
    <property type="match status" value="1"/>
</dbReference>
<dbReference type="Pfam" id="PF00950">
    <property type="entry name" value="ABC-3"/>
    <property type="match status" value="1"/>
</dbReference>
<feature type="transmembrane region" description="Helical" evidence="7">
    <location>
        <begin position="220"/>
        <end position="240"/>
    </location>
</feature>
<name>A0ABU0E4B5_9FIRM</name>
<comment type="similarity">
    <text evidence="2 6">Belongs to the ABC-3 integral membrane protein family.</text>
</comment>
<evidence type="ECO:0000256" key="2">
    <source>
        <dbReference type="ARBA" id="ARBA00008034"/>
    </source>
</evidence>
<dbReference type="PANTHER" id="PTHR30477:SF0">
    <property type="entry name" value="METAL TRANSPORT SYSTEM MEMBRANE PROTEIN TM_0125-RELATED"/>
    <property type="match status" value="1"/>
</dbReference>
<dbReference type="InterPro" id="IPR037294">
    <property type="entry name" value="ABC_BtuC-like"/>
</dbReference>
<evidence type="ECO:0000256" key="6">
    <source>
        <dbReference type="RuleBase" id="RU003943"/>
    </source>
</evidence>
<feature type="transmembrane region" description="Helical" evidence="7">
    <location>
        <begin position="12"/>
        <end position="32"/>
    </location>
</feature>
<feature type="transmembrane region" description="Helical" evidence="7">
    <location>
        <begin position="132"/>
        <end position="151"/>
    </location>
</feature>
<evidence type="ECO:0000256" key="5">
    <source>
        <dbReference type="ARBA" id="ARBA00023136"/>
    </source>
</evidence>
<evidence type="ECO:0000256" key="3">
    <source>
        <dbReference type="ARBA" id="ARBA00022692"/>
    </source>
</evidence>
<gene>
    <name evidence="8" type="ORF">J2S15_002487</name>
</gene>
<sequence>MFNIFSQTFMMNALILGMALAIAAAFLSPFLILNNQAMIADGMSHVAFTGIILGFLVGDQPLYFAIPFVVLASFVVTALSDKADLNNDAAISVVSSFSLAIGLIIATLGSGFNRSIESLLVGSILTVTTTEVIFAVALVVVVIAFVFLNYRSLVSMTFDLDFAKFSKIKTKVLRYSLSAVTALFVVIGVRTVGTLLISAFTVFPALISSQVSVSFKKTLTVGVIVSIVTIFFGIVASYHLGYPTGSTIVVLFTIILALAYIVKLVLRRN</sequence>
<keyword evidence="6" id="KW-0813">Transport</keyword>
<proteinExistence type="inferred from homology"/>
<accession>A0ABU0E4B5</accession>
<evidence type="ECO:0000256" key="1">
    <source>
        <dbReference type="ARBA" id="ARBA00004141"/>
    </source>
</evidence>
<keyword evidence="9" id="KW-1185">Reference proteome</keyword>
<feature type="transmembrane region" description="Helical" evidence="7">
    <location>
        <begin position="91"/>
        <end position="112"/>
    </location>
</feature>
<feature type="transmembrane region" description="Helical" evidence="7">
    <location>
        <begin position="246"/>
        <end position="266"/>
    </location>
</feature>
<evidence type="ECO:0000256" key="4">
    <source>
        <dbReference type="ARBA" id="ARBA00022989"/>
    </source>
</evidence>
<feature type="transmembrane region" description="Helical" evidence="7">
    <location>
        <begin position="62"/>
        <end position="79"/>
    </location>
</feature>
<dbReference type="EMBL" id="JAUSUR010000004">
    <property type="protein sequence ID" value="MDQ0361737.1"/>
    <property type="molecule type" value="Genomic_DNA"/>
</dbReference>
<dbReference type="Proteomes" id="UP001230220">
    <property type="component" value="Unassembled WGS sequence"/>
</dbReference>
<comment type="caution">
    <text evidence="8">The sequence shown here is derived from an EMBL/GenBank/DDBJ whole genome shotgun (WGS) entry which is preliminary data.</text>
</comment>
<comment type="subcellular location">
    <subcellularLocation>
        <location evidence="6">Cell membrane</location>
        <topology evidence="6">Multi-pass membrane protein</topology>
    </subcellularLocation>
    <subcellularLocation>
        <location evidence="1">Membrane</location>
        <topology evidence="1">Multi-pass membrane protein</topology>
    </subcellularLocation>
</comment>
<feature type="transmembrane region" description="Helical" evidence="7">
    <location>
        <begin position="195"/>
        <end position="213"/>
    </location>
</feature>
<keyword evidence="5 7" id="KW-0472">Membrane</keyword>
<dbReference type="InterPro" id="IPR001626">
    <property type="entry name" value="ABC_TroCD"/>
</dbReference>
<dbReference type="SUPFAM" id="SSF81345">
    <property type="entry name" value="ABC transporter involved in vitamin B12 uptake, BtuC"/>
    <property type="match status" value="1"/>
</dbReference>
<reference evidence="8 9" key="1">
    <citation type="submission" date="2023-07" db="EMBL/GenBank/DDBJ databases">
        <title>Genomic Encyclopedia of Type Strains, Phase IV (KMG-IV): sequencing the most valuable type-strain genomes for metagenomic binning, comparative biology and taxonomic classification.</title>
        <authorList>
            <person name="Goeker M."/>
        </authorList>
    </citation>
    <scope>NUCLEOTIDE SEQUENCE [LARGE SCALE GENOMIC DNA]</scope>
    <source>
        <strain evidence="8 9">DSM 16784</strain>
    </source>
</reference>
<keyword evidence="4 7" id="KW-1133">Transmembrane helix</keyword>